<feature type="binding site" evidence="11">
    <location>
        <position position="907"/>
    </location>
    <ligand>
        <name>ATP</name>
        <dbReference type="ChEBI" id="CHEBI:30616"/>
    </ligand>
</feature>
<dbReference type="PROSITE" id="PS50011">
    <property type="entry name" value="PROTEIN_KINASE_DOM"/>
    <property type="match status" value="2"/>
</dbReference>
<comment type="catalytic activity">
    <reaction evidence="10">
        <text>L-tyrosyl-[protein] + ATP = O-phospho-L-tyrosyl-[protein] + ADP + H(+)</text>
        <dbReference type="Rhea" id="RHEA:10596"/>
        <dbReference type="Rhea" id="RHEA-COMP:10136"/>
        <dbReference type="Rhea" id="RHEA-COMP:20101"/>
        <dbReference type="ChEBI" id="CHEBI:15378"/>
        <dbReference type="ChEBI" id="CHEBI:30616"/>
        <dbReference type="ChEBI" id="CHEBI:46858"/>
        <dbReference type="ChEBI" id="CHEBI:61978"/>
        <dbReference type="ChEBI" id="CHEBI:456216"/>
        <dbReference type="EC" id="2.7.10.1"/>
    </reaction>
</comment>
<dbReference type="Proteomes" id="UP001107558">
    <property type="component" value="Chromosome 2"/>
</dbReference>
<evidence type="ECO:0000256" key="10">
    <source>
        <dbReference type="ARBA" id="ARBA00051243"/>
    </source>
</evidence>
<keyword evidence="5" id="KW-0418">Kinase</keyword>
<dbReference type="GO" id="GO:0048468">
    <property type="term" value="P:cell development"/>
    <property type="evidence" value="ECO:0007669"/>
    <property type="project" value="UniProtKB-ARBA"/>
</dbReference>
<evidence type="ECO:0000256" key="7">
    <source>
        <dbReference type="ARBA" id="ARBA00022999"/>
    </source>
</evidence>
<dbReference type="GO" id="GO:0004714">
    <property type="term" value="F:transmembrane receptor protein tyrosine kinase activity"/>
    <property type="evidence" value="ECO:0007669"/>
    <property type="project" value="UniProtKB-EC"/>
</dbReference>
<evidence type="ECO:0000256" key="4">
    <source>
        <dbReference type="ARBA" id="ARBA00022741"/>
    </source>
</evidence>
<keyword evidence="9" id="KW-0829">Tyrosine-protein kinase</keyword>
<protein>
    <submittedName>
        <fullName evidence="14">Uncharacterized protein</fullName>
    </submittedName>
</protein>
<dbReference type="GO" id="GO:0035556">
    <property type="term" value="P:intracellular signal transduction"/>
    <property type="evidence" value="ECO:0007669"/>
    <property type="project" value="TreeGrafter"/>
</dbReference>
<evidence type="ECO:0000259" key="13">
    <source>
        <dbReference type="PROSITE" id="PS50057"/>
    </source>
</evidence>
<dbReference type="GO" id="GO:0005126">
    <property type="term" value="F:cytokine receptor binding"/>
    <property type="evidence" value="ECO:0007669"/>
    <property type="project" value="TreeGrafter"/>
</dbReference>
<dbReference type="PROSITE" id="PS00109">
    <property type="entry name" value="PROTEIN_KINASE_TYR"/>
    <property type="match status" value="1"/>
</dbReference>
<dbReference type="Pfam" id="PF07714">
    <property type="entry name" value="PK_Tyr_Ser-Thr"/>
    <property type="match status" value="2"/>
</dbReference>
<feature type="domain" description="Protein kinase" evidence="12">
    <location>
        <begin position="497"/>
        <end position="747"/>
    </location>
</feature>
<dbReference type="GO" id="GO:0005829">
    <property type="term" value="C:cytosol"/>
    <property type="evidence" value="ECO:0007669"/>
    <property type="project" value="TreeGrafter"/>
</dbReference>
<gene>
    <name evidence="14" type="ORF">PVAND_004921</name>
</gene>
<dbReference type="GO" id="GO:0050793">
    <property type="term" value="P:regulation of developmental process"/>
    <property type="evidence" value="ECO:0007669"/>
    <property type="project" value="UniProtKB-ARBA"/>
</dbReference>
<dbReference type="GO" id="GO:0071944">
    <property type="term" value="C:cell periphery"/>
    <property type="evidence" value="ECO:0007669"/>
    <property type="project" value="UniProtKB-ARBA"/>
</dbReference>
<evidence type="ECO:0000256" key="1">
    <source>
        <dbReference type="ARBA" id="ARBA00004308"/>
    </source>
</evidence>
<proteinExistence type="predicted"/>
<dbReference type="CDD" id="cd14473">
    <property type="entry name" value="FERM_B-lobe"/>
    <property type="match status" value="1"/>
</dbReference>
<keyword evidence="2" id="KW-0597">Phosphoprotein</keyword>
<dbReference type="EMBL" id="JADBJN010000002">
    <property type="protein sequence ID" value="KAG5674979.1"/>
    <property type="molecule type" value="Genomic_DNA"/>
</dbReference>
<evidence type="ECO:0000259" key="12">
    <source>
        <dbReference type="PROSITE" id="PS50011"/>
    </source>
</evidence>
<dbReference type="GO" id="GO:0030182">
    <property type="term" value="P:neuron differentiation"/>
    <property type="evidence" value="ECO:0007669"/>
    <property type="project" value="UniProtKB-ARBA"/>
</dbReference>
<evidence type="ECO:0000256" key="9">
    <source>
        <dbReference type="ARBA" id="ARBA00023137"/>
    </source>
</evidence>
<dbReference type="PRINTS" id="PR00109">
    <property type="entry name" value="TYRKINASE"/>
</dbReference>
<dbReference type="InterPro" id="IPR001245">
    <property type="entry name" value="Ser-Thr/Tyr_kinase_cat_dom"/>
</dbReference>
<comment type="subcellular location">
    <subcellularLocation>
        <location evidence="1">Endomembrane system</location>
    </subcellularLocation>
</comment>
<name>A0A9J6BZI8_POLVA</name>
<dbReference type="OrthoDB" id="1915767at2759"/>
<dbReference type="InterPro" id="IPR051286">
    <property type="entry name" value="JAK"/>
</dbReference>
<dbReference type="GO" id="GO:0005524">
    <property type="term" value="F:ATP binding"/>
    <property type="evidence" value="ECO:0007669"/>
    <property type="project" value="UniProtKB-UniRule"/>
</dbReference>
<dbReference type="InterPro" id="IPR000299">
    <property type="entry name" value="FERM_domain"/>
</dbReference>
<organism evidence="14 15">
    <name type="scientific">Polypedilum vanderplanki</name>
    <name type="common">Sleeping chironomid midge</name>
    <dbReference type="NCBI Taxonomy" id="319348"/>
    <lineage>
        <taxon>Eukaryota</taxon>
        <taxon>Metazoa</taxon>
        <taxon>Ecdysozoa</taxon>
        <taxon>Arthropoda</taxon>
        <taxon>Hexapoda</taxon>
        <taxon>Insecta</taxon>
        <taxon>Pterygota</taxon>
        <taxon>Neoptera</taxon>
        <taxon>Endopterygota</taxon>
        <taxon>Diptera</taxon>
        <taxon>Nematocera</taxon>
        <taxon>Chironomoidea</taxon>
        <taxon>Chironomidae</taxon>
        <taxon>Chironominae</taxon>
        <taxon>Polypedilum</taxon>
        <taxon>Polypedilum</taxon>
    </lineage>
</organism>
<sequence>MWAMETREIKNYILNYKTGKFKEIKHDKDETCEDFCKELCRRWNFPPLVQLLFGLRLHGTKIWLGSARQLVADKHYEFRIRIKIPKLADLNKHDKNTFDYFYHQVRYDVLHNDIPGLINENTRNKILGLCVTDMYVEMLENENKDYPNETSRKKAREEKMKYLNVNYKNYIPRFLYEKHWVILQMRIKKSLKGVDYKHDPLYVKTSYIQQVDSMAPNYLIEEYWGKIAYPQEDHMRQGTCRVRLQIAPYDKEQPGLRMHYAYKDTWRHISTFADFYAIQIDADAKQVRLEIQNSPQGFPITMDSIEEIESFVNCMNIYYRLTVKWTWYLCELLKSPSLDFLNKYKIHGPIGGGYSYNRIKEIGKGVGTYIIRQCEKEFDIYYIDILTKKNQSCETFKINGAAEKWQLYDNENNEISAEFDNLVSLAKSIPVESGVYNRLPPSCYEKPPLLLLCQTNIKSVPASATNTTMITTTQNSPGGLRTQRPVVFTNEDFRMYIPSTREINDEAFEQRKAEYRDRNTEVTLKLLKTTEKLTEFHLLADKWSKLDISEIVKLNGIILNPVALVLEPLKYGPLDIFLRTHEFRRQVVPLNLVETAYSLARALHYLQEKQIVHGRIKCSSLEVIKFDPGNSFEVKLGDPGLPRDLKVRDVPWIPIEDYDDLNNSRNNLKADIWAYATTLWEIFSRGESPFTELSKVPNITEFFRRGDRLPKPKECELLPRIYEIMKSGWEVEPEKRFAPQTIFSPLLDISRNLSRHYESPISSNPRSNGTMQRMNGGIRNGRPSSSNSMFYNNGSLVSNETDQTYISSLMPGTLHTNAYIDGGSSIDNSSQISLLNGHSIASNGSHSTTNAFIEHNFDGECMELDDNRKLSFRGYIGSGNFGVVYKGTIGPLIFNPMEDEEEEVAIKCFKPIDSLNQAKDFLREVRMMKALNHENIVKIYDFHEDWLLIIMEYMSGGSLQEFVAIHRHELTVDDILQFALHIAKGMHYLEQNKIVHRDLAARNVLVTRNSSLLLSDTVCKIADFGLAQFTNHYGYYESTNNRDLPLQWYAPETISCLKFSSKNDVWSFGITLWEMFSFGDTPRLVPKSDFKGEDLLQALEKGERLKCPKHCPQNIYEELMRDVCWSYNSDKRPNFAGIIEKIRNLLIRNGELV</sequence>
<keyword evidence="7" id="KW-0727">SH2 domain</keyword>
<accession>A0A9J6BZI8</accession>
<dbReference type="PROSITE" id="PS50057">
    <property type="entry name" value="FERM_3"/>
    <property type="match status" value="1"/>
</dbReference>
<dbReference type="InterPro" id="IPR000719">
    <property type="entry name" value="Prot_kinase_dom"/>
</dbReference>
<evidence type="ECO:0000256" key="6">
    <source>
        <dbReference type="ARBA" id="ARBA00022840"/>
    </source>
</evidence>
<dbReference type="GO" id="GO:0012505">
    <property type="term" value="C:endomembrane system"/>
    <property type="evidence" value="ECO:0007669"/>
    <property type="project" value="UniProtKB-SubCell"/>
</dbReference>
<reference evidence="14" key="1">
    <citation type="submission" date="2021-03" db="EMBL/GenBank/DDBJ databases">
        <title>Chromosome level genome of the anhydrobiotic midge Polypedilum vanderplanki.</title>
        <authorList>
            <person name="Yoshida Y."/>
            <person name="Kikawada T."/>
            <person name="Gusev O."/>
        </authorList>
    </citation>
    <scope>NUCLEOTIDE SEQUENCE</scope>
    <source>
        <strain evidence="14">NIAS01</strain>
        <tissue evidence="14">Whole body or cell culture</tissue>
    </source>
</reference>
<keyword evidence="8" id="KW-0472">Membrane</keyword>
<evidence type="ECO:0000256" key="8">
    <source>
        <dbReference type="ARBA" id="ARBA00023136"/>
    </source>
</evidence>
<dbReference type="SMART" id="SM00219">
    <property type="entry name" value="TyrKc"/>
    <property type="match status" value="1"/>
</dbReference>
<feature type="domain" description="FERM" evidence="13">
    <location>
        <begin position="7"/>
        <end position="326"/>
    </location>
</feature>
<dbReference type="GO" id="GO:0019221">
    <property type="term" value="P:cytokine-mediated signaling pathway"/>
    <property type="evidence" value="ECO:0007669"/>
    <property type="project" value="TreeGrafter"/>
</dbReference>
<evidence type="ECO:0000256" key="2">
    <source>
        <dbReference type="ARBA" id="ARBA00022553"/>
    </source>
</evidence>
<dbReference type="InterPro" id="IPR011009">
    <property type="entry name" value="Kinase-like_dom_sf"/>
</dbReference>
<evidence type="ECO:0000256" key="11">
    <source>
        <dbReference type="PROSITE-ProRule" id="PRU10141"/>
    </source>
</evidence>
<keyword evidence="15" id="KW-1185">Reference proteome</keyword>
<dbReference type="GO" id="GO:0007259">
    <property type="term" value="P:cell surface receptor signaling pathway via JAK-STAT"/>
    <property type="evidence" value="ECO:0007669"/>
    <property type="project" value="TreeGrafter"/>
</dbReference>
<comment type="caution">
    <text evidence="14">The sequence shown here is derived from an EMBL/GenBank/DDBJ whole genome shotgun (WGS) entry which is preliminary data.</text>
</comment>
<dbReference type="GO" id="GO:0009887">
    <property type="term" value="P:animal organ morphogenesis"/>
    <property type="evidence" value="ECO:0007669"/>
    <property type="project" value="UniProtKB-ARBA"/>
</dbReference>
<dbReference type="InterPro" id="IPR020635">
    <property type="entry name" value="Tyr_kinase_cat_dom"/>
</dbReference>
<dbReference type="InterPro" id="IPR008266">
    <property type="entry name" value="Tyr_kinase_AS"/>
</dbReference>
<evidence type="ECO:0000256" key="5">
    <source>
        <dbReference type="ARBA" id="ARBA00022777"/>
    </source>
</evidence>
<keyword evidence="4 11" id="KW-0547">Nucleotide-binding</keyword>
<keyword evidence="3" id="KW-0808">Transferase</keyword>
<dbReference type="AlphaFoldDB" id="A0A9J6BZI8"/>
<dbReference type="SMART" id="SM00295">
    <property type="entry name" value="B41"/>
    <property type="match status" value="1"/>
</dbReference>
<evidence type="ECO:0000313" key="14">
    <source>
        <dbReference type="EMBL" id="KAG5674979.1"/>
    </source>
</evidence>
<dbReference type="InterPro" id="IPR019748">
    <property type="entry name" value="FERM_central"/>
</dbReference>
<dbReference type="Gene3D" id="1.10.510.10">
    <property type="entry name" value="Transferase(Phosphotransferase) domain 1"/>
    <property type="match status" value="2"/>
</dbReference>
<keyword evidence="6 11" id="KW-0067">ATP-binding</keyword>
<dbReference type="InterPro" id="IPR019749">
    <property type="entry name" value="Band_41_domain"/>
</dbReference>
<dbReference type="GO" id="GO:0051130">
    <property type="term" value="P:positive regulation of cellular component organization"/>
    <property type="evidence" value="ECO:0007669"/>
    <property type="project" value="UniProtKB-ARBA"/>
</dbReference>
<evidence type="ECO:0000313" key="15">
    <source>
        <dbReference type="Proteomes" id="UP001107558"/>
    </source>
</evidence>
<dbReference type="PROSITE" id="PS00107">
    <property type="entry name" value="PROTEIN_KINASE_ATP"/>
    <property type="match status" value="1"/>
</dbReference>
<dbReference type="FunFam" id="1.10.510.10:FF:001512">
    <property type="entry name" value="Receptor tyrosine-protein kinase erbB-2"/>
    <property type="match status" value="1"/>
</dbReference>
<evidence type="ECO:0000256" key="3">
    <source>
        <dbReference type="ARBA" id="ARBA00022679"/>
    </source>
</evidence>
<dbReference type="PANTHER" id="PTHR45807:SF7">
    <property type="entry name" value="TYROSINE-PROTEIN KINASE HOPSCOTCH"/>
    <property type="match status" value="1"/>
</dbReference>
<dbReference type="SUPFAM" id="SSF56112">
    <property type="entry name" value="Protein kinase-like (PK-like)"/>
    <property type="match status" value="2"/>
</dbReference>
<feature type="domain" description="Protein kinase" evidence="12">
    <location>
        <begin position="870"/>
        <end position="1146"/>
    </location>
</feature>
<dbReference type="GO" id="GO:0004715">
    <property type="term" value="F:non-membrane spanning protein tyrosine kinase activity"/>
    <property type="evidence" value="ECO:0007669"/>
    <property type="project" value="TreeGrafter"/>
</dbReference>
<dbReference type="CDD" id="cd00192">
    <property type="entry name" value="PTKc"/>
    <property type="match status" value="1"/>
</dbReference>
<dbReference type="InterPro" id="IPR017441">
    <property type="entry name" value="Protein_kinase_ATP_BS"/>
</dbReference>
<dbReference type="PANTHER" id="PTHR45807">
    <property type="entry name" value="TYROSINE-PROTEIN KINASE HOPSCOTCH"/>
    <property type="match status" value="1"/>
</dbReference>